<comment type="caution">
    <text evidence="3">The sequence shown here is derived from an EMBL/GenBank/DDBJ whole genome shotgun (WGS) entry which is preliminary data.</text>
</comment>
<dbReference type="OrthoDB" id="5031542at2759"/>
<organism evidence="3 4">
    <name type="scientific">Penicillium decumbens</name>
    <dbReference type="NCBI Taxonomy" id="69771"/>
    <lineage>
        <taxon>Eukaryota</taxon>
        <taxon>Fungi</taxon>
        <taxon>Dikarya</taxon>
        <taxon>Ascomycota</taxon>
        <taxon>Pezizomycotina</taxon>
        <taxon>Eurotiomycetes</taxon>
        <taxon>Eurotiomycetidae</taxon>
        <taxon>Eurotiales</taxon>
        <taxon>Aspergillaceae</taxon>
        <taxon>Penicillium</taxon>
    </lineage>
</organism>
<keyword evidence="4" id="KW-1185">Reference proteome</keyword>
<evidence type="ECO:0000259" key="2">
    <source>
        <dbReference type="PROSITE" id="PS00028"/>
    </source>
</evidence>
<gene>
    <name evidence="3" type="ORF">PENDEC_c031G04877</name>
</gene>
<dbReference type="STRING" id="69771.A0A1V6NVS2"/>
<proteinExistence type="predicted"/>
<dbReference type="Proteomes" id="UP000191522">
    <property type="component" value="Unassembled WGS sequence"/>
</dbReference>
<evidence type="ECO:0000256" key="1">
    <source>
        <dbReference type="SAM" id="MobiDB-lite"/>
    </source>
</evidence>
<evidence type="ECO:0000313" key="4">
    <source>
        <dbReference type="Proteomes" id="UP000191522"/>
    </source>
</evidence>
<sequence length="760" mass="86423">MTTDELNSSDLDFGPPTTKRRRLGEASIKSIIENAETDRIKSKRVVKNLEFGHGAPTTRNAQDLWVSRMEVFRKATLKHDVTTPFIGDDLLRLFHSIIGKMKTPTDQVSAKTIVRAYRILCAYGEFEWQDFRITKQDIARFQSFVDDKCRDGSLFRGTLKPKTWLGFATLSRMVRAFLDHNRDNGTQNWDVVVAKCLSITLLGALGVRAGDIARARGYSDRHCLQWRHILLSIDSSRPATNNPLDRIVAHITISFAKGTKDLLNTDTTHIIRPLEDADEAHMCPIGWLLVQALRHGLVEGRTVDDIINQALDNPGKAIKWLQPEYPVLSVYITDPHYGCDLSRPAKPGQLLNTIGEMGIISGILSRVYSHATRYGLARDTAFLPKDSDTPAGFTTDKQRQILGHSINSANRGTTQMYVGDHTQDVWNARAKNKGQQHSKEPKFSTESPIDIIKAPITAEEVQRYEEEHPAAARQLSRKSLWMRIRQQRLAKWKEQTEPDTASSRNNDDTLEHRQDVNDLAMFITGQDNQSSDDRAQDMSFLESYEGEQSDNTMTLPEFISFYSRINVISGHPFYRPWSKLQKDPLSTDVDLTFWSGNSRDTPTPFMYRCTVTAGCDYQTPALSTLNRHKSTCTDELLQKRQRRSEASAAQPYPCPHQGCEAIFPNNKSLKCHIHRSHEWLPKACQRDGCDPALMYTTYAAWHNHDNSHRRTEWVPRLCPVEDCGSMKVKKGTLWNWRGALLRHLKQFHYMDDASANALIA</sequence>
<dbReference type="InterPro" id="IPR013087">
    <property type="entry name" value="Znf_C2H2_type"/>
</dbReference>
<dbReference type="EMBL" id="MDYL01000031">
    <property type="protein sequence ID" value="OQD68729.1"/>
    <property type="molecule type" value="Genomic_DNA"/>
</dbReference>
<dbReference type="OMA" id="THKISSA"/>
<feature type="region of interest" description="Disordered" evidence="1">
    <location>
        <begin position="491"/>
        <end position="511"/>
    </location>
</feature>
<dbReference type="AlphaFoldDB" id="A0A1V6NVS2"/>
<name>A0A1V6NVS2_PENDC</name>
<accession>A0A1V6NVS2</accession>
<protein>
    <recommendedName>
        <fullName evidence="2">C2H2-type domain-containing protein</fullName>
    </recommendedName>
</protein>
<dbReference type="PROSITE" id="PS00028">
    <property type="entry name" value="ZINC_FINGER_C2H2_1"/>
    <property type="match status" value="1"/>
</dbReference>
<evidence type="ECO:0000313" key="3">
    <source>
        <dbReference type="EMBL" id="OQD68729.1"/>
    </source>
</evidence>
<reference evidence="4" key="1">
    <citation type="journal article" date="2017" name="Nat. Microbiol.">
        <title>Global analysis of biosynthetic gene clusters reveals vast potential of secondary metabolite production in Penicillium species.</title>
        <authorList>
            <person name="Nielsen J.C."/>
            <person name="Grijseels S."/>
            <person name="Prigent S."/>
            <person name="Ji B."/>
            <person name="Dainat J."/>
            <person name="Nielsen K.F."/>
            <person name="Frisvad J.C."/>
            <person name="Workman M."/>
            <person name="Nielsen J."/>
        </authorList>
    </citation>
    <scope>NUCLEOTIDE SEQUENCE [LARGE SCALE GENOMIC DNA]</scope>
    <source>
        <strain evidence="4">IBT 11843</strain>
    </source>
</reference>
<feature type="domain" description="C2H2-type" evidence="2">
    <location>
        <begin position="654"/>
        <end position="677"/>
    </location>
</feature>